<proteinExistence type="predicted"/>
<accession>A0A6C0HEX9</accession>
<dbReference type="AlphaFoldDB" id="A0A6C0HEX9"/>
<sequence length="90" mass="10637">MRTVLADKMFYFKKVNYNGCFTNKSSSYLIPWSKLNNITYYKDENITKFNFKDTILNKDGDVISEVIDILNRPYTNGVIIEEDDTIKEMF</sequence>
<name>A0A6C0HEX9_9ZZZZ</name>
<protein>
    <submittedName>
        <fullName evidence="1">Uncharacterized protein</fullName>
    </submittedName>
</protein>
<organism evidence="1">
    <name type="scientific">viral metagenome</name>
    <dbReference type="NCBI Taxonomy" id="1070528"/>
    <lineage>
        <taxon>unclassified sequences</taxon>
        <taxon>metagenomes</taxon>
        <taxon>organismal metagenomes</taxon>
    </lineage>
</organism>
<dbReference type="EMBL" id="MN739935">
    <property type="protein sequence ID" value="QHT78706.1"/>
    <property type="molecule type" value="Genomic_DNA"/>
</dbReference>
<evidence type="ECO:0000313" key="1">
    <source>
        <dbReference type="EMBL" id="QHT78706.1"/>
    </source>
</evidence>
<reference evidence="1" key="1">
    <citation type="journal article" date="2020" name="Nature">
        <title>Giant virus diversity and host interactions through global metagenomics.</title>
        <authorList>
            <person name="Schulz F."/>
            <person name="Roux S."/>
            <person name="Paez-Espino D."/>
            <person name="Jungbluth S."/>
            <person name="Walsh D.A."/>
            <person name="Denef V.J."/>
            <person name="McMahon K.D."/>
            <person name="Konstantinidis K.T."/>
            <person name="Eloe-Fadrosh E.A."/>
            <person name="Kyrpides N.C."/>
            <person name="Woyke T."/>
        </authorList>
    </citation>
    <scope>NUCLEOTIDE SEQUENCE</scope>
    <source>
        <strain evidence="1">GVMAG-M-3300023179-92</strain>
    </source>
</reference>